<dbReference type="GO" id="GO:0016616">
    <property type="term" value="F:oxidoreductase activity, acting on the CH-OH group of donors, NAD or NADP as acceptor"/>
    <property type="evidence" value="ECO:0007669"/>
    <property type="project" value="TreeGrafter"/>
</dbReference>
<dbReference type="RefSeq" id="WP_282587525.1">
    <property type="nucleotide sequence ID" value="NZ_JAMOIM010000021.1"/>
</dbReference>
<dbReference type="InterPro" id="IPR036291">
    <property type="entry name" value="NAD(P)-bd_dom_sf"/>
</dbReference>
<reference evidence="1" key="1">
    <citation type="submission" date="2022-05" db="EMBL/GenBank/DDBJ databases">
        <authorList>
            <person name="Pankratov T."/>
        </authorList>
    </citation>
    <scope>NUCLEOTIDE SEQUENCE</scope>
    <source>
        <strain evidence="1">BP6-180914</strain>
    </source>
</reference>
<name>A0AA41YYX8_9HYPH</name>
<evidence type="ECO:0000313" key="2">
    <source>
        <dbReference type="Proteomes" id="UP001165667"/>
    </source>
</evidence>
<sequence length="236" mass="25521">MPLSSSDPSPTILIIGASRGLGAAMATEFLKRGWNVVGTVQESARTELHDLADRHPGLEIETLDVTEPDQIAALHDRLHGRSFDILFHNAGTANRNPGDTIAEISKEEFVHVMVTNALSPMRVIERLEDLVPANGMIGIMSSGQGSISNNTNGRAEIYRGSKAALNMFMRSYAARHAGDARALLLMAPGWIRTALGGPDATFSIEESIPKVVDVLLSQLGKPGLQYLDREGRTVPW</sequence>
<dbReference type="SUPFAM" id="SSF51735">
    <property type="entry name" value="NAD(P)-binding Rossmann-fold domains"/>
    <property type="match status" value="1"/>
</dbReference>
<dbReference type="EMBL" id="JAMOIM010000021">
    <property type="protein sequence ID" value="MCW6511151.1"/>
    <property type="molecule type" value="Genomic_DNA"/>
</dbReference>
<organism evidence="1 2">
    <name type="scientific">Lichenifustis flavocetrariae</name>
    <dbReference type="NCBI Taxonomy" id="2949735"/>
    <lineage>
        <taxon>Bacteria</taxon>
        <taxon>Pseudomonadati</taxon>
        <taxon>Pseudomonadota</taxon>
        <taxon>Alphaproteobacteria</taxon>
        <taxon>Hyphomicrobiales</taxon>
        <taxon>Lichenihabitantaceae</taxon>
        <taxon>Lichenifustis</taxon>
    </lineage>
</organism>
<dbReference type="Proteomes" id="UP001165667">
    <property type="component" value="Unassembled WGS sequence"/>
</dbReference>
<dbReference type="PRINTS" id="PR00081">
    <property type="entry name" value="GDHRDH"/>
</dbReference>
<dbReference type="InterPro" id="IPR002347">
    <property type="entry name" value="SDR_fam"/>
</dbReference>
<keyword evidence="2" id="KW-1185">Reference proteome</keyword>
<gene>
    <name evidence="1" type="ORF">M8523_24385</name>
</gene>
<evidence type="ECO:0000313" key="1">
    <source>
        <dbReference type="EMBL" id="MCW6511151.1"/>
    </source>
</evidence>
<dbReference type="InterPro" id="IPR052184">
    <property type="entry name" value="SDR_enzymes"/>
</dbReference>
<dbReference type="PANTHER" id="PTHR45458:SF1">
    <property type="entry name" value="SHORT CHAIN DEHYDROGENASE"/>
    <property type="match status" value="1"/>
</dbReference>
<accession>A0AA41YYX8</accession>
<comment type="caution">
    <text evidence="1">The sequence shown here is derived from an EMBL/GenBank/DDBJ whole genome shotgun (WGS) entry which is preliminary data.</text>
</comment>
<dbReference type="PANTHER" id="PTHR45458">
    <property type="entry name" value="SHORT-CHAIN DEHYDROGENASE/REDUCTASE SDR"/>
    <property type="match status" value="1"/>
</dbReference>
<dbReference type="AlphaFoldDB" id="A0AA41YYX8"/>
<dbReference type="Gene3D" id="3.40.50.720">
    <property type="entry name" value="NAD(P)-binding Rossmann-like Domain"/>
    <property type="match status" value="1"/>
</dbReference>
<protein>
    <submittedName>
        <fullName evidence="1">SDR family oxidoreductase</fullName>
    </submittedName>
</protein>
<dbReference type="Pfam" id="PF13561">
    <property type="entry name" value="adh_short_C2"/>
    <property type="match status" value="1"/>
</dbReference>
<proteinExistence type="predicted"/>